<dbReference type="PANTHER" id="PTHR46060:SF1">
    <property type="entry name" value="MARINER MOS1 TRANSPOSASE-LIKE PROTEIN"/>
    <property type="match status" value="1"/>
</dbReference>
<keyword evidence="3" id="KW-1185">Reference proteome</keyword>
<dbReference type="InterPro" id="IPR052709">
    <property type="entry name" value="Transposase-MT_Hybrid"/>
</dbReference>
<sequence length="280" mass="32845">MFNSDPHWLKNVITGDETWVYGYDPETKKQSSQWLEPGEPRFKKARMIKSKLKCLLITFFDVKGLVHYEFMPEGQTINQHYYLDVLGRLCVRNDPKNGLRKIGSCIMTTHGHIRPSLYNSIWLNMELLYYPPPQPPYYPDLAPNDFFLYPKIKKVLKGRRFDSIPETKENTKNILKSLKDEDFQRKERDEVEISEYLHLLEILQRIACKLRLDHIANIQRNIRSQVALEETLDSQCDKYFDDYIIDVIPFKHPQKTNNGYGPNHASTAPKKGLVSLIPKD</sequence>
<evidence type="ECO:0000256" key="1">
    <source>
        <dbReference type="SAM" id="MobiDB-lite"/>
    </source>
</evidence>
<proteinExistence type="predicted"/>
<gene>
    <name evidence="2" type="ORF">LAZ67_5003148</name>
</gene>
<evidence type="ECO:0008006" key="4">
    <source>
        <dbReference type="Google" id="ProtNLM"/>
    </source>
</evidence>
<dbReference type="InterPro" id="IPR001888">
    <property type="entry name" value="Transposase_1"/>
</dbReference>
<organism evidence="2 3">
    <name type="scientific">Cordylochernes scorpioides</name>
    <dbReference type="NCBI Taxonomy" id="51811"/>
    <lineage>
        <taxon>Eukaryota</taxon>
        <taxon>Metazoa</taxon>
        <taxon>Ecdysozoa</taxon>
        <taxon>Arthropoda</taxon>
        <taxon>Chelicerata</taxon>
        <taxon>Arachnida</taxon>
        <taxon>Pseudoscorpiones</taxon>
        <taxon>Cheliferoidea</taxon>
        <taxon>Chernetidae</taxon>
        <taxon>Cordylochernes</taxon>
    </lineage>
</organism>
<dbReference type="Pfam" id="PF01359">
    <property type="entry name" value="Transposase_1"/>
    <property type="match status" value="1"/>
</dbReference>
<name>A0ABY6KH19_9ARAC</name>
<reference evidence="2 3" key="1">
    <citation type="submission" date="2022-01" db="EMBL/GenBank/DDBJ databases">
        <title>A chromosomal length assembly of Cordylochernes scorpioides.</title>
        <authorList>
            <person name="Zeh D."/>
            <person name="Zeh J."/>
        </authorList>
    </citation>
    <scope>NUCLEOTIDE SEQUENCE [LARGE SCALE GENOMIC DNA]</scope>
    <source>
        <strain evidence="2">IN4F17</strain>
        <tissue evidence="2">Whole Body</tissue>
    </source>
</reference>
<protein>
    <recommendedName>
        <fullName evidence="4">Mariner Mos1 transposase</fullName>
    </recommendedName>
</protein>
<dbReference type="InterPro" id="IPR036397">
    <property type="entry name" value="RNaseH_sf"/>
</dbReference>
<dbReference type="EMBL" id="CP092867">
    <property type="protein sequence ID" value="UYV68136.1"/>
    <property type="molecule type" value="Genomic_DNA"/>
</dbReference>
<dbReference type="PANTHER" id="PTHR46060">
    <property type="entry name" value="MARINER MOS1 TRANSPOSASE-LIKE PROTEIN"/>
    <property type="match status" value="1"/>
</dbReference>
<accession>A0ABY6KH19</accession>
<feature type="region of interest" description="Disordered" evidence="1">
    <location>
        <begin position="256"/>
        <end position="280"/>
    </location>
</feature>
<dbReference type="Gene3D" id="3.30.420.10">
    <property type="entry name" value="Ribonuclease H-like superfamily/Ribonuclease H"/>
    <property type="match status" value="1"/>
</dbReference>
<evidence type="ECO:0000313" key="3">
    <source>
        <dbReference type="Proteomes" id="UP001235939"/>
    </source>
</evidence>
<evidence type="ECO:0000313" key="2">
    <source>
        <dbReference type="EMBL" id="UYV68136.1"/>
    </source>
</evidence>
<feature type="compositionally biased region" description="Polar residues" evidence="1">
    <location>
        <begin position="256"/>
        <end position="266"/>
    </location>
</feature>
<dbReference type="Proteomes" id="UP001235939">
    <property type="component" value="Chromosome 05"/>
</dbReference>